<keyword evidence="2" id="KW-1185">Reference proteome</keyword>
<evidence type="ECO:0000313" key="1">
    <source>
        <dbReference type="EMBL" id="SHK35056.1"/>
    </source>
</evidence>
<gene>
    <name evidence="1" type="ORF">SAMN02745181_3666</name>
</gene>
<proteinExistence type="predicted"/>
<dbReference type="EMBL" id="FQYR01000008">
    <property type="protein sequence ID" value="SHK35056.1"/>
    <property type="molecule type" value="Genomic_DNA"/>
</dbReference>
<dbReference type="STRING" id="1123071.SAMN02745181_3666"/>
<reference evidence="1 2" key="1">
    <citation type="submission" date="2016-11" db="EMBL/GenBank/DDBJ databases">
        <authorList>
            <person name="Jaros S."/>
            <person name="Januszkiewicz K."/>
            <person name="Wedrychowicz H."/>
        </authorList>
    </citation>
    <scope>NUCLEOTIDE SEQUENCE [LARGE SCALE GENOMIC DNA]</scope>
    <source>
        <strain evidence="1 2">DSM 18772</strain>
    </source>
</reference>
<dbReference type="AlphaFoldDB" id="A0A1M6RRG6"/>
<name>A0A1M6RRG6_9BACT</name>
<dbReference type="RefSeq" id="WP_143185209.1">
    <property type="nucleotide sequence ID" value="NZ_FQYR01000008.1"/>
</dbReference>
<dbReference type="Proteomes" id="UP000184510">
    <property type="component" value="Unassembled WGS sequence"/>
</dbReference>
<accession>A0A1M6RRG6</accession>
<evidence type="ECO:0000313" key="2">
    <source>
        <dbReference type="Proteomes" id="UP000184510"/>
    </source>
</evidence>
<organism evidence="1 2">
    <name type="scientific">Rubritalea squalenifaciens DSM 18772</name>
    <dbReference type="NCBI Taxonomy" id="1123071"/>
    <lineage>
        <taxon>Bacteria</taxon>
        <taxon>Pseudomonadati</taxon>
        <taxon>Verrucomicrobiota</taxon>
        <taxon>Verrucomicrobiia</taxon>
        <taxon>Verrucomicrobiales</taxon>
        <taxon>Rubritaleaceae</taxon>
        <taxon>Rubritalea</taxon>
    </lineage>
</organism>
<sequence length="159" mass="18136">MKLVSEPISDYDLFLDVLNFGREVLRINNIPECPEACEREVKRISHLLSDTVEKPFTLSFTGKNKSAIGLVYAILLKNSFGWNVVQVRHEKQKGEDAVDAVVSPDGRYCVYPIEIVYWESTKQDNESLRVYEAIKNSQLPDVPRNSFSKIGGHPRGRCY</sequence>
<dbReference type="InParanoid" id="A0A1M6RRG6"/>
<protein>
    <submittedName>
        <fullName evidence="1">Uncharacterized protein</fullName>
    </submittedName>
</protein>